<feature type="transmembrane region" description="Helical" evidence="1">
    <location>
        <begin position="15"/>
        <end position="32"/>
    </location>
</feature>
<feature type="transmembrane region" description="Helical" evidence="1">
    <location>
        <begin position="367"/>
        <end position="386"/>
    </location>
</feature>
<evidence type="ECO:0000313" key="2">
    <source>
        <dbReference type="EMBL" id="SFK23707.1"/>
    </source>
</evidence>
<accession>A0A1I3XVM9</accession>
<feature type="transmembrane region" description="Helical" evidence="1">
    <location>
        <begin position="44"/>
        <end position="67"/>
    </location>
</feature>
<dbReference type="AlphaFoldDB" id="A0A1I3XVM9"/>
<feature type="transmembrane region" description="Helical" evidence="1">
    <location>
        <begin position="341"/>
        <end position="361"/>
    </location>
</feature>
<dbReference type="EMBL" id="FORH01000011">
    <property type="protein sequence ID" value="SFK23707.1"/>
    <property type="molecule type" value="Genomic_DNA"/>
</dbReference>
<reference evidence="3" key="1">
    <citation type="submission" date="2016-10" db="EMBL/GenBank/DDBJ databases">
        <authorList>
            <person name="Varghese N."/>
            <person name="Submissions S."/>
        </authorList>
    </citation>
    <scope>NUCLEOTIDE SEQUENCE [LARGE SCALE GENOMIC DNA]</scope>
    <source>
        <strain evidence="3">DSM 26471</strain>
    </source>
</reference>
<sequence length="418" mass="43795">MLMGALLLELDRVKLTARLMLLALVVVLGLYLMGDYDRPGLITIAARASYLPALITVLIPLRISAMSSRMVHEAGEFIVHQPPARRFAFLSFGGHIFGVLLNIGGLLLLMHVALRGPKSRAIDDPVRTIQIRRISSAVMRGFSANIFWSPLGLGLNMLLTLVPGTSWTEFLPYGLAAAAVSLTIGWCVDYVQSPKMQSKSTRPGAARVWGLFGLLAVLIAISGGAALIETLFGLPLRGAMLIIVPLFSFGWAMISQTGGARVAVAGLCKDTFTDTPKVVNELAIITSAGLLGLIVSTMIPGPAVAELIVASGLSGSGLAIVLSLLILIGAVLGLNPMIASTIGVSAVVAAGIDIAPELLLLSALSGWAIALIVSPATSTLAIAANATDHPPIVAGVKWNWLFCLAVECAAAVAFYVFW</sequence>
<proteinExistence type="predicted"/>
<evidence type="ECO:0008006" key="4">
    <source>
        <dbReference type="Google" id="ProtNLM"/>
    </source>
</evidence>
<feature type="transmembrane region" description="Helical" evidence="1">
    <location>
        <begin position="282"/>
        <end position="301"/>
    </location>
</feature>
<evidence type="ECO:0000256" key="1">
    <source>
        <dbReference type="SAM" id="Phobius"/>
    </source>
</evidence>
<feature type="transmembrane region" description="Helical" evidence="1">
    <location>
        <begin position="142"/>
        <end position="164"/>
    </location>
</feature>
<feature type="transmembrane region" description="Helical" evidence="1">
    <location>
        <begin position="208"/>
        <end position="228"/>
    </location>
</feature>
<dbReference type="STRING" id="588602.SAMN04487991_4177"/>
<feature type="transmembrane region" description="Helical" evidence="1">
    <location>
        <begin position="307"/>
        <end position="334"/>
    </location>
</feature>
<gene>
    <name evidence="2" type="ORF">SAMN04487991_4177</name>
</gene>
<protein>
    <recommendedName>
        <fullName evidence="4">H+/gluconate symporter</fullName>
    </recommendedName>
</protein>
<feature type="transmembrane region" description="Helical" evidence="1">
    <location>
        <begin position="170"/>
        <end position="188"/>
    </location>
</feature>
<keyword evidence="1" id="KW-0472">Membrane</keyword>
<feature type="transmembrane region" description="Helical" evidence="1">
    <location>
        <begin position="87"/>
        <end position="110"/>
    </location>
</feature>
<feature type="transmembrane region" description="Helical" evidence="1">
    <location>
        <begin position="398"/>
        <end position="417"/>
    </location>
</feature>
<organism evidence="2 3">
    <name type="scientific">Celeribacter neptunius</name>
    <dbReference type="NCBI Taxonomy" id="588602"/>
    <lineage>
        <taxon>Bacteria</taxon>
        <taxon>Pseudomonadati</taxon>
        <taxon>Pseudomonadota</taxon>
        <taxon>Alphaproteobacteria</taxon>
        <taxon>Rhodobacterales</taxon>
        <taxon>Roseobacteraceae</taxon>
        <taxon>Celeribacter</taxon>
    </lineage>
</organism>
<keyword evidence="1" id="KW-1133">Transmembrane helix</keyword>
<keyword evidence="3" id="KW-1185">Reference proteome</keyword>
<evidence type="ECO:0000313" key="3">
    <source>
        <dbReference type="Proteomes" id="UP000199630"/>
    </source>
</evidence>
<feature type="transmembrane region" description="Helical" evidence="1">
    <location>
        <begin position="234"/>
        <end position="254"/>
    </location>
</feature>
<dbReference type="Proteomes" id="UP000199630">
    <property type="component" value="Unassembled WGS sequence"/>
</dbReference>
<keyword evidence="1" id="KW-0812">Transmembrane</keyword>
<name>A0A1I3XVM9_9RHOB</name>